<name>A0ABV7IXH8_9RHOB</name>
<dbReference type="Proteomes" id="UP001595547">
    <property type="component" value="Unassembled WGS sequence"/>
</dbReference>
<evidence type="ECO:0000256" key="1">
    <source>
        <dbReference type="SAM" id="Coils"/>
    </source>
</evidence>
<comment type="caution">
    <text evidence="3">The sequence shown here is derived from an EMBL/GenBank/DDBJ whole genome shotgun (WGS) entry which is preliminary data.</text>
</comment>
<dbReference type="InterPro" id="IPR010982">
    <property type="entry name" value="Lambda_DNA-bd_dom_sf"/>
</dbReference>
<dbReference type="RefSeq" id="WP_380072616.1">
    <property type="nucleotide sequence ID" value="NZ_JBHRTO010000001.1"/>
</dbReference>
<keyword evidence="4" id="KW-1185">Reference proteome</keyword>
<dbReference type="Pfam" id="PF12844">
    <property type="entry name" value="HTH_19"/>
    <property type="match status" value="1"/>
</dbReference>
<organism evidence="3 4">
    <name type="scientific">Cypionkella sinensis</name>
    <dbReference type="NCBI Taxonomy" id="1756043"/>
    <lineage>
        <taxon>Bacteria</taxon>
        <taxon>Pseudomonadati</taxon>
        <taxon>Pseudomonadota</taxon>
        <taxon>Alphaproteobacteria</taxon>
        <taxon>Rhodobacterales</taxon>
        <taxon>Paracoccaceae</taxon>
        <taxon>Cypionkella</taxon>
    </lineage>
</organism>
<sequence length="133" mass="14400">MAEITSETWLEDDVATFGDRLEAARLAAGFGVEDLAQRLGVRDSTIVAWEADAWEPRGNRLQMLAGMLNVSLTWLMTGKGPGLGAPGDASALPYGARMALAEIAQLREQMQVLGRDLQRAEQNLASQLREMAA</sequence>
<proteinExistence type="predicted"/>
<gene>
    <name evidence="3" type="ORF">ACFOGH_08375</name>
</gene>
<dbReference type="CDD" id="cd00093">
    <property type="entry name" value="HTH_XRE"/>
    <property type="match status" value="1"/>
</dbReference>
<feature type="domain" description="HTH cro/C1-type" evidence="2">
    <location>
        <begin position="21"/>
        <end position="75"/>
    </location>
</feature>
<dbReference type="SUPFAM" id="SSF47413">
    <property type="entry name" value="lambda repressor-like DNA-binding domains"/>
    <property type="match status" value="1"/>
</dbReference>
<reference evidence="4" key="1">
    <citation type="journal article" date="2019" name="Int. J. Syst. Evol. Microbiol.">
        <title>The Global Catalogue of Microorganisms (GCM) 10K type strain sequencing project: providing services to taxonomists for standard genome sequencing and annotation.</title>
        <authorList>
            <consortium name="The Broad Institute Genomics Platform"/>
            <consortium name="The Broad Institute Genome Sequencing Center for Infectious Disease"/>
            <person name="Wu L."/>
            <person name="Ma J."/>
        </authorList>
    </citation>
    <scope>NUCLEOTIDE SEQUENCE [LARGE SCALE GENOMIC DNA]</scope>
    <source>
        <strain evidence="4">KCTC 52039</strain>
    </source>
</reference>
<dbReference type="EMBL" id="JBHRTO010000001">
    <property type="protein sequence ID" value="MFC3181000.1"/>
    <property type="molecule type" value="Genomic_DNA"/>
</dbReference>
<dbReference type="PROSITE" id="PS50943">
    <property type="entry name" value="HTH_CROC1"/>
    <property type="match status" value="1"/>
</dbReference>
<protein>
    <submittedName>
        <fullName evidence="3">Multiprotein-bridging factor 1 family protein</fullName>
    </submittedName>
</protein>
<dbReference type="InterPro" id="IPR001387">
    <property type="entry name" value="Cro/C1-type_HTH"/>
</dbReference>
<keyword evidence="1" id="KW-0175">Coiled coil</keyword>
<feature type="coiled-coil region" evidence="1">
    <location>
        <begin position="96"/>
        <end position="130"/>
    </location>
</feature>
<dbReference type="SMART" id="SM00530">
    <property type="entry name" value="HTH_XRE"/>
    <property type="match status" value="1"/>
</dbReference>
<evidence type="ECO:0000313" key="3">
    <source>
        <dbReference type="EMBL" id="MFC3181000.1"/>
    </source>
</evidence>
<dbReference type="Gene3D" id="1.10.260.40">
    <property type="entry name" value="lambda repressor-like DNA-binding domains"/>
    <property type="match status" value="1"/>
</dbReference>
<evidence type="ECO:0000259" key="2">
    <source>
        <dbReference type="PROSITE" id="PS50943"/>
    </source>
</evidence>
<accession>A0ABV7IXH8</accession>
<evidence type="ECO:0000313" key="4">
    <source>
        <dbReference type="Proteomes" id="UP001595547"/>
    </source>
</evidence>